<protein>
    <submittedName>
        <fullName evidence="1">Uncharacterized protein</fullName>
    </submittedName>
</protein>
<proteinExistence type="predicted"/>
<sequence length="175" mass="19611">PQRRWYFLLEIDSQSFLLSLTLYGHDVKGNKATVSLALPAGTDYTALREECRVGHTVAILCATQQYFVDGTMGVKLYDETLFTMTVIPATLAELMQISLLMKDIDTCSVCGEPAGDGCQKCGMRFCDVACLRKVWVVRHKAECRAAAVIREWRKLQWKSPLPEARVLWGAVSPHL</sequence>
<name>A0ACD3A9C6_9AGAR</name>
<dbReference type="Proteomes" id="UP000308600">
    <property type="component" value="Unassembled WGS sequence"/>
</dbReference>
<evidence type="ECO:0000313" key="2">
    <source>
        <dbReference type="Proteomes" id="UP000308600"/>
    </source>
</evidence>
<gene>
    <name evidence="1" type="ORF">BDN72DRAFT_777645</name>
</gene>
<accession>A0ACD3A9C6</accession>
<feature type="non-terminal residue" evidence="1">
    <location>
        <position position="1"/>
    </location>
</feature>
<evidence type="ECO:0000313" key="1">
    <source>
        <dbReference type="EMBL" id="TFK62009.1"/>
    </source>
</evidence>
<organism evidence="1 2">
    <name type="scientific">Pluteus cervinus</name>
    <dbReference type="NCBI Taxonomy" id="181527"/>
    <lineage>
        <taxon>Eukaryota</taxon>
        <taxon>Fungi</taxon>
        <taxon>Dikarya</taxon>
        <taxon>Basidiomycota</taxon>
        <taxon>Agaricomycotina</taxon>
        <taxon>Agaricomycetes</taxon>
        <taxon>Agaricomycetidae</taxon>
        <taxon>Agaricales</taxon>
        <taxon>Pluteineae</taxon>
        <taxon>Pluteaceae</taxon>
        <taxon>Pluteus</taxon>
    </lineage>
</organism>
<dbReference type="EMBL" id="ML208613">
    <property type="protein sequence ID" value="TFK62009.1"/>
    <property type="molecule type" value="Genomic_DNA"/>
</dbReference>
<reference evidence="1 2" key="1">
    <citation type="journal article" date="2019" name="Nat. Ecol. Evol.">
        <title>Megaphylogeny resolves global patterns of mushroom evolution.</title>
        <authorList>
            <person name="Varga T."/>
            <person name="Krizsan K."/>
            <person name="Foldi C."/>
            <person name="Dima B."/>
            <person name="Sanchez-Garcia M."/>
            <person name="Sanchez-Ramirez S."/>
            <person name="Szollosi G.J."/>
            <person name="Szarkandi J.G."/>
            <person name="Papp V."/>
            <person name="Albert L."/>
            <person name="Andreopoulos W."/>
            <person name="Angelini C."/>
            <person name="Antonin V."/>
            <person name="Barry K.W."/>
            <person name="Bougher N.L."/>
            <person name="Buchanan P."/>
            <person name="Buyck B."/>
            <person name="Bense V."/>
            <person name="Catcheside P."/>
            <person name="Chovatia M."/>
            <person name="Cooper J."/>
            <person name="Damon W."/>
            <person name="Desjardin D."/>
            <person name="Finy P."/>
            <person name="Geml J."/>
            <person name="Haridas S."/>
            <person name="Hughes K."/>
            <person name="Justo A."/>
            <person name="Karasinski D."/>
            <person name="Kautmanova I."/>
            <person name="Kiss B."/>
            <person name="Kocsube S."/>
            <person name="Kotiranta H."/>
            <person name="LaButti K.M."/>
            <person name="Lechner B.E."/>
            <person name="Liimatainen K."/>
            <person name="Lipzen A."/>
            <person name="Lukacs Z."/>
            <person name="Mihaltcheva S."/>
            <person name="Morgado L.N."/>
            <person name="Niskanen T."/>
            <person name="Noordeloos M.E."/>
            <person name="Ohm R.A."/>
            <person name="Ortiz-Santana B."/>
            <person name="Ovrebo C."/>
            <person name="Racz N."/>
            <person name="Riley R."/>
            <person name="Savchenko A."/>
            <person name="Shiryaev A."/>
            <person name="Soop K."/>
            <person name="Spirin V."/>
            <person name="Szebenyi C."/>
            <person name="Tomsovsky M."/>
            <person name="Tulloss R.E."/>
            <person name="Uehling J."/>
            <person name="Grigoriev I.V."/>
            <person name="Vagvolgyi C."/>
            <person name="Papp T."/>
            <person name="Martin F.M."/>
            <person name="Miettinen O."/>
            <person name="Hibbett D.S."/>
            <person name="Nagy L.G."/>
        </authorList>
    </citation>
    <scope>NUCLEOTIDE SEQUENCE [LARGE SCALE GENOMIC DNA]</scope>
    <source>
        <strain evidence="1 2">NL-1719</strain>
    </source>
</reference>
<keyword evidence="2" id="KW-1185">Reference proteome</keyword>